<feature type="region of interest" description="Disordered" evidence="1">
    <location>
        <begin position="1"/>
        <end position="59"/>
    </location>
</feature>
<dbReference type="EMBL" id="JAESVG020000004">
    <property type="protein sequence ID" value="KAG8628239.1"/>
    <property type="molecule type" value="Genomic_DNA"/>
</dbReference>
<comment type="caution">
    <text evidence="2">The sequence shown here is derived from an EMBL/GenBank/DDBJ whole genome shotgun (WGS) entry which is preliminary data.</text>
</comment>
<feature type="compositionally biased region" description="Polar residues" evidence="1">
    <location>
        <begin position="32"/>
        <end position="43"/>
    </location>
</feature>
<dbReference type="Proteomes" id="UP000809789">
    <property type="component" value="Unassembled WGS sequence"/>
</dbReference>
<reference evidence="2" key="1">
    <citation type="submission" date="2021-07" db="EMBL/GenBank/DDBJ databases">
        <title>Elsinoe batatas strain:CRI-CJ2 Genome sequencing and assembly.</title>
        <authorList>
            <person name="Huang L."/>
        </authorList>
    </citation>
    <scope>NUCLEOTIDE SEQUENCE</scope>
    <source>
        <strain evidence="2">CRI-CJ2</strain>
    </source>
</reference>
<protein>
    <submittedName>
        <fullName evidence="2">Uncharacterized protein</fullName>
    </submittedName>
</protein>
<evidence type="ECO:0000313" key="3">
    <source>
        <dbReference type="Proteomes" id="UP000809789"/>
    </source>
</evidence>
<organism evidence="2 3">
    <name type="scientific">Elsinoe batatas</name>
    <dbReference type="NCBI Taxonomy" id="2601811"/>
    <lineage>
        <taxon>Eukaryota</taxon>
        <taxon>Fungi</taxon>
        <taxon>Dikarya</taxon>
        <taxon>Ascomycota</taxon>
        <taxon>Pezizomycotina</taxon>
        <taxon>Dothideomycetes</taxon>
        <taxon>Dothideomycetidae</taxon>
        <taxon>Myriangiales</taxon>
        <taxon>Elsinoaceae</taxon>
        <taxon>Elsinoe</taxon>
    </lineage>
</organism>
<name>A0A8K0L4D0_9PEZI</name>
<sequence length="189" mass="21171">MVAHPSGEQTPTPGLPRSQHCFGDNRADSAKNGESSTISQEQGSVLAVARPRPDTSTSTIPAQTESLIMLKEILDAQNRLEYRTFGYTTRSELAPNGRLEIKRLWQCNPLRTERLLIAWYDPIGQHEPHLIDSNIKLRIGLDRLQRAIARQDPDAPIKLFLASSEDLFKRVPLIVRGPCTRVPELGNQL</sequence>
<keyword evidence="3" id="KW-1185">Reference proteome</keyword>
<dbReference type="AlphaFoldDB" id="A0A8K0L4D0"/>
<gene>
    <name evidence="2" type="ORF">KVT40_004112</name>
</gene>
<proteinExistence type="predicted"/>
<evidence type="ECO:0000256" key="1">
    <source>
        <dbReference type="SAM" id="MobiDB-lite"/>
    </source>
</evidence>
<accession>A0A8K0L4D0</accession>
<evidence type="ECO:0000313" key="2">
    <source>
        <dbReference type="EMBL" id="KAG8628239.1"/>
    </source>
</evidence>